<name>A0A448XH69_9PLAT</name>
<feature type="chain" id="PRO_5019499995" description="Secreted protein" evidence="1">
    <location>
        <begin position="19"/>
        <end position="176"/>
    </location>
</feature>
<feature type="signal peptide" evidence="1">
    <location>
        <begin position="1"/>
        <end position="18"/>
    </location>
</feature>
<evidence type="ECO:0008006" key="4">
    <source>
        <dbReference type="Google" id="ProtNLM"/>
    </source>
</evidence>
<comment type="caution">
    <text evidence="2">The sequence shown here is derived from an EMBL/GenBank/DDBJ whole genome shotgun (WGS) entry which is preliminary data.</text>
</comment>
<protein>
    <recommendedName>
        <fullName evidence="4">Secreted protein</fullName>
    </recommendedName>
</protein>
<organism evidence="2 3">
    <name type="scientific">Protopolystoma xenopodis</name>
    <dbReference type="NCBI Taxonomy" id="117903"/>
    <lineage>
        <taxon>Eukaryota</taxon>
        <taxon>Metazoa</taxon>
        <taxon>Spiralia</taxon>
        <taxon>Lophotrochozoa</taxon>
        <taxon>Platyhelminthes</taxon>
        <taxon>Monogenea</taxon>
        <taxon>Polyopisthocotylea</taxon>
        <taxon>Polystomatidea</taxon>
        <taxon>Polystomatidae</taxon>
        <taxon>Protopolystoma</taxon>
    </lineage>
</organism>
<dbReference type="AlphaFoldDB" id="A0A448XH69"/>
<evidence type="ECO:0000313" key="3">
    <source>
        <dbReference type="Proteomes" id="UP000784294"/>
    </source>
</evidence>
<reference evidence="2" key="1">
    <citation type="submission" date="2018-11" db="EMBL/GenBank/DDBJ databases">
        <authorList>
            <consortium name="Pathogen Informatics"/>
        </authorList>
    </citation>
    <scope>NUCLEOTIDE SEQUENCE</scope>
</reference>
<sequence length="176" mass="19341">MPLFVIACFRLFIPLLSSLSSSLASPLPLLHCLSVAIVDRSAACPGRAVQRQSGHVNRFTSSCAADFSLSSALPDGLTDWAHEQPRRGYRDKHRLGRPGACASLSILGLSCVFIRCPVENQSAFLFVSVELGANTEHEESFYSKSDWISTNPVPSRVLFCRQKLCCPGNWVRTTVR</sequence>
<gene>
    <name evidence="2" type="ORF">PXEA_LOCUS29794</name>
</gene>
<accession>A0A448XH69</accession>
<evidence type="ECO:0000256" key="1">
    <source>
        <dbReference type="SAM" id="SignalP"/>
    </source>
</evidence>
<dbReference type="Proteomes" id="UP000784294">
    <property type="component" value="Unassembled WGS sequence"/>
</dbReference>
<dbReference type="EMBL" id="CAAALY010252037">
    <property type="protein sequence ID" value="VEL36354.1"/>
    <property type="molecule type" value="Genomic_DNA"/>
</dbReference>
<keyword evidence="3" id="KW-1185">Reference proteome</keyword>
<keyword evidence="1" id="KW-0732">Signal</keyword>
<proteinExistence type="predicted"/>
<evidence type="ECO:0000313" key="2">
    <source>
        <dbReference type="EMBL" id="VEL36354.1"/>
    </source>
</evidence>